<dbReference type="OrthoDB" id="9809421at2"/>
<organism evidence="2 3">
    <name type="scientific">Synergistes jonesii</name>
    <dbReference type="NCBI Taxonomy" id="2754"/>
    <lineage>
        <taxon>Bacteria</taxon>
        <taxon>Thermotogati</taxon>
        <taxon>Synergistota</taxon>
        <taxon>Synergistia</taxon>
        <taxon>Synergistales</taxon>
        <taxon>Synergistaceae</taxon>
        <taxon>Synergistes</taxon>
    </lineage>
</organism>
<evidence type="ECO:0000313" key="3">
    <source>
        <dbReference type="Proteomes" id="UP000027665"/>
    </source>
</evidence>
<dbReference type="eggNOG" id="COG1432">
    <property type="taxonomic scope" value="Bacteria"/>
</dbReference>
<sequence>MRKAAFFIDGFNLYHSLDTRKDFRKYKWLDLWRFSKLILLPNEELADVYYFTAYTDWNPDRKKRHQVYVLMNESVGCKVVLGKFLKKDRTSMVKCNKPCRSGREEFCKKKFTSHEEKMTDVNIAVNIVKAAAMQTYESIYLLSGDNDLRPALETAREISPSLRIRVVLPINAQAKTLMDFCKEHSFKYIRIKQKALSDARFSDPFTVGDTPYSKPAHWN</sequence>
<keyword evidence="3" id="KW-1185">Reference proteome</keyword>
<dbReference type="EMBL" id="JMKI01000031">
    <property type="protein sequence ID" value="KEJ92322.1"/>
    <property type="molecule type" value="Genomic_DNA"/>
</dbReference>
<accession>A0A073J3K9</accession>
<dbReference type="GO" id="GO:0004540">
    <property type="term" value="F:RNA nuclease activity"/>
    <property type="evidence" value="ECO:0007669"/>
    <property type="project" value="InterPro"/>
</dbReference>
<protein>
    <recommendedName>
        <fullName evidence="1">NYN domain-containing protein</fullName>
    </recommendedName>
</protein>
<dbReference type="Gene3D" id="3.40.50.1010">
    <property type="entry name" value="5'-nuclease"/>
    <property type="match status" value="1"/>
</dbReference>
<dbReference type="RefSeq" id="WP_037976068.1">
    <property type="nucleotide sequence ID" value="NZ_JMKI01000031.1"/>
</dbReference>
<feature type="domain" description="NYN" evidence="1">
    <location>
        <begin position="3"/>
        <end position="182"/>
    </location>
</feature>
<dbReference type="STRING" id="2754.EH55_04795"/>
<dbReference type="Pfam" id="PF01936">
    <property type="entry name" value="NYN"/>
    <property type="match status" value="1"/>
</dbReference>
<dbReference type="CDD" id="cd18722">
    <property type="entry name" value="PIN_NicB-like"/>
    <property type="match status" value="1"/>
</dbReference>
<comment type="caution">
    <text evidence="2">The sequence shown here is derived from an EMBL/GenBank/DDBJ whole genome shotgun (WGS) entry which is preliminary data.</text>
</comment>
<proteinExistence type="predicted"/>
<evidence type="ECO:0000259" key="1">
    <source>
        <dbReference type="Pfam" id="PF01936"/>
    </source>
</evidence>
<dbReference type="InterPro" id="IPR021139">
    <property type="entry name" value="NYN"/>
</dbReference>
<reference evidence="2 3" key="1">
    <citation type="submission" date="2014-04" db="EMBL/GenBank/DDBJ databases">
        <title>Draft Genome Sequence of Synergistes jonesii.</title>
        <authorList>
            <person name="Coil D.A."/>
            <person name="Eisen J.A."/>
            <person name="Holland-Moritz H.E."/>
        </authorList>
    </citation>
    <scope>NUCLEOTIDE SEQUENCE [LARGE SCALE GENOMIC DNA]</scope>
    <source>
        <strain evidence="2 3">78-1</strain>
    </source>
</reference>
<dbReference type="PATRIC" id="fig|2754.20.peg.140"/>
<gene>
    <name evidence="2" type="ORF">EH55_04795</name>
</gene>
<dbReference type="AlphaFoldDB" id="A0A073J3K9"/>
<evidence type="ECO:0000313" key="2">
    <source>
        <dbReference type="EMBL" id="KEJ92322.1"/>
    </source>
</evidence>
<dbReference type="Proteomes" id="UP000027665">
    <property type="component" value="Unassembled WGS sequence"/>
</dbReference>
<name>A0A073J3K9_9BACT</name>
<dbReference type="GeneID" id="90983615"/>